<name>A0A940P3N9_9ENTE</name>
<evidence type="ECO:0000256" key="1">
    <source>
        <dbReference type="SAM" id="MobiDB-lite"/>
    </source>
</evidence>
<proteinExistence type="predicted"/>
<protein>
    <submittedName>
        <fullName evidence="2">Uncharacterized protein</fullName>
    </submittedName>
</protein>
<dbReference type="AlphaFoldDB" id="A0A940P3N9"/>
<evidence type="ECO:0000313" key="3">
    <source>
        <dbReference type="Proteomes" id="UP000674938"/>
    </source>
</evidence>
<dbReference type="EMBL" id="JAEEGA010000004">
    <property type="protein sequence ID" value="MBP1040939.1"/>
    <property type="molecule type" value="Genomic_DNA"/>
</dbReference>
<reference evidence="2" key="1">
    <citation type="submission" date="2020-12" db="EMBL/GenBank/DDBJ databases">
        <title>Vagococcus allomyrinae sp. nov. and Enterococcus lavae sp. nov., isolated from the larvae of Allomyrina dichotoma.</title>
        <authorList>
            <person name="Lee S.D."/>
        </authorList>
    </citation>
    <scope>NUCLEOTIDE SEQUENCE</scope>
    <source>
        <strain evidence="2">BWB3-3</strain>
    </source>
</reference>
<sequence>MKEKTSQNYTTKEEAEKAALVFLEKEYQQKFTLTGEGTLESAKNIQYFKTKFKDSDGLEAEITLPQDKKSDLGDVVDSGVAGTSDTYSQVVYTKKARDAVEPLFRDEPFKKYFITLEGADYAKNDLSLSADEYFNHYQAEYSFFVILKDDQSTDYYAKIIDPFYQKLITKQANNFGLFIYANKKELFSISYVNSKGFNPQKSYEEILEDVQVGMSGNQPQPEERWLRSEYYNGDE</sequence>
<organism evidence="2 3">
    <name type="scientific">Vagococcus allomyrinae</name>
    <dbReference type="NCBI Taxonomy" id="2794353"/>
    <lineage>
        <taxon>Bacteria</taxon>
        <taxon>Bacillati</taxon>
        <taxon>Bacillota</taxon>
        <taxon>Bacilli</taxon>
        <taxon>Lactobacillales</taxon>
        <taxon>Enterococcaceae</taxon>
        <taxon>Vagococcus</taxon>
    </lineage>
</organism>
<keyword evidence="3" id="KW-1185">Reference proteome</keyword>
<comment type="caution">
    <text evidence="2">The sequence shown here is derived from an EMBL/GenBank/DDBJ whole genome shotgun (WGS) entry which is preliminary data.</text>
</comment>
<gene>
    <name evidence="2" type="ORF">I6N95_07975</name>
</gene>
<evidence type="ECO:0000313" key="2">
    <source>
        <dbReference type="EMBL" id="MBP1040939.1"/>
    </source>
</evidence>
<dbReference type="RefSeq" id="WP_209526499.1">
    <property type="nucleotide sequence ID" value="NZ_JAEEGA010000004.1"/>
</dbReference>
<feature type="region of interest" description="Disordered" evidence="1">
    <location>
        <begin position="214"/>
        <end position="235"/>
    </location>
</feature>
<dbReference type="Proteomes" id="UP000674938">
    <property type="component" value="Unassembled WGS sequence"/>
</dbReference>
<accession>A0A940P3N9</accession>